<evidence type="ECO:0000313" key="2">
    <source>
        <dbReference type="Proteomes" id="UP000438429"/>
    </source>
</evidence>
<sequence length="96" mass="10928">MEIFVLQFAFPKKCNLDPVVKVAHPRCKPSLFHDVLIHQKVSSTTFDTLDPLAMEDNHSKIKIPQALGQIQLHNAIFRAPKYDWSTNNVISINSTK</sequence>
<gene>
    <name evidence="1" type="ORF">F2P81_007549</name>
</gene>
<dbReference type="EMBL" id="VEVO01000007">
    <property type="protein sequence ID" value="KAF0039314.1"/>
    <property type="molecule type" value="Genomic_DNA"/>
</dbReference>
<accession>A0A6A4T7Y4</accession>
<proteinExistence type="predicted"/>
<evidence type="ECO:0000313" key="1">
    <source>
        <dbReference type="EMBL" id="KAF0039314.1"/>
    </source>
</evidence>
<comment type="caution">
    <text evidence="1">The sequence shown here is derived from an EMBL/GenBank/DDBJ whole genome shotgun (WGS) entry which is preliminary data.</text>
</comment>
<name>A0A6A4T7Y4_SCOMX</name>
<dbReference type="AlphaFoldDB" id="A0A6A4T7Y4"/>
<reference evidence="1 2" key="1">
    <citation type="submission" date="2019-06" db="EMBL/GenBank/DDBJ databases">
        <title>Draft genomes of female and male turbot (Scophthalmus maximus).</title>
        <authorList>
            <person name="Xu H."/>
            <person name="Xu X.-W."/>
            <person name="Shao C."/>
            <person name="Chen S."/>
        </authorList>
    </citation>
    <scope>NUCLEOTIDE SEQUENCE [LARGE SCALE GENOMIC DNA]</scope>
    <source>
        <strain evidence="1">Ysfricsl-2016a</strain>
        <tissue evidence="1">Blood</tissue>
    </source>
</reference>
<organism evidence="1 2">
    <name type="scientific">Scophthalmus maximus</name>
    <name type="common">Turbot</name>
    <name type="synonym">Psetta maxima</name>
    <dbReference type="NCBI Taxonomy" id="52904"/>
    <lineage>
        <taxon>Eukaryota</taxon>
        <taxon>Metazoa</taxon>
        <taxon>Chordata</taxon>
        <taxon>Craniata</taxon>
        <taxon>Vertebrata</taxon>
        <taxon>Euteleostomi</taxon>
        <taxon>Actinopterygii</taxon>
        <taxon>Neopterygii</taxon>
        <taxon>Teleostei</taxon>
        <taxon>Neoteleostei</taxon>
        <taxon>Acanthomorphata</taxon>
        <taxon>Carangaria</taxon>
        <taxon>Pleuronectiformes</taxon>
        <taxon>Pleuronectoidei</taxon>
        <taxon>Scophthalmidae</taxon>
        <taxon>Scophthalmus</taxon>
    </lineage>
</organism>
<dbReference type="Proteomes" id="UP000438429">
    <property type="component" value="Unassembled WGS sequence"/>
</dbReference>
<protein>
    <submittedName>
        <fullName evidence="1">Uncharacterized protein</fullName>
    </submittedName>
</protein>